<dbReference type="PANTHER" id="PTHR42723">
    <property type="entry name" value="CHLOROPHYLL SYNTHASE"/>
    <property type="match status" value="1"/>
</dbReference>
<gene>
    <name evidence="5" type="ORF">HCN56_20565</name>
</gene>
<evidence type="ECO:0000256" key="4">
    <source>
        <dbReference type="ARBA" id="ARBA00023136"/>
    </source>
</evidence>
<dbReference type="Proteomes" id="UP000578686">
    <property type="component" value="Unassembled WGS sequence"/>
</dbReference>
<dbReference type="Pfam" id="PF01040">
    <property type="entry name" value="UbiA"/>
    <property type="match status" value="1"/>
</dbReference>
<dbReference type="AlphaFoldDB" id="A0A7X6D482"/>
<dbReference type="PANTHER" id="PTHR42723:SF1">
    <property type="entry name" value="CHLOROPHYLL SYNTHASE, CHLOROPLASTIC"/>
    <property type="match status" value="1"/>
</dbReference>
<evidence type="ECO:0000256" key="2">
    <source>
        <dbReference type="ARBA" id="ARBA00022692"/>
    </source>
</evidence>
<evidence type="ECO:0000256" key="1">
    <source>
        <dbReference type="ARBA" id="ARBA00004141"/>
    </source>
</evidence>
<comment type="subcellular location">
    <subcellularLocation>
        <location evidence="1">Membrane</location>
        <topology evidence="1">Multi-pass membrane protein</topology>
    </subcellularLocation>
</comment>
<keyword evidence="6" id="KW-1185">Reference proteome</keyword>
<dbReference type="Gene3D" id="1.10.357.140">
    <property type="entry name" value="UbiA prenyltransferase"/>
    <property type="match status" value="1"/>
</dbReference>
<keyword evidence="5" id="KW-0808">Transferase</keyword>
<dbReference type="InterPro" id="IPR044878">
    <property type="entry name" value="UbiA_sf"/>
</dbReference>
<dbReference type="RefSeq" id="WP_167973309.1">
    <property type="nucleotide sequence ID" value="NZ_JAAVJD010000215.1"/>
</dbReference>
<proteinExistence type="predicted"/>
<evidence type="ECO:0000313" key="6">
    <source>
        <dbReference type="Proteomes" id="UP000578686"/>
    </source>
</evidence>
<dbReference type="InterPro" id="IPR050475">
    <property type="entry name" value="Prenyltransferase_related"/>
</dbReference>
<evidence type="ECO:0000313" key="5">
    <source>
        <dbReference type="EMBL" id="NJQ07911.1"/>
    </source>
</evidence>
<organism evidence="5 6">
    <name type="scientific">Streptomyces lonarensis</name>
    <dbReference type="NCBI Taxonomy" id="700599"/>
    <lineage>
        <taxon>Bacteria</taxon>
        <taxon>Bacillati</taxon>
        <taxon>Actinomycetota</taxon>
        <taxon>Actinomycetes</taxon>
        <taxon>Kitasatosporales</taxon>
        <taxon>Streptomycetaceae</taxon>
        <taxon>Streptomyces</taxon>
    </lineage>
</organism>
<sequence length="199" mass="19509">MTAGTAAPRVADLAELVRAPAALTVPGDVVVGAAAAGRPLDGRTALTAAGAACLYWAGMALNDWADREEDARDRPARPIPSGRVTPNAALATAVGLTAGGLALAAAGGGGRALLTRALPLAGAVWTYDLVTKSTPLGPPTMAAARALDVLLGAGPGGARRALPAAALTAGHVLAVTRLSRREVAGAEAADAEQAMVATA</sequence>
<comment type="caution">
    <text evidence="5">The sequence shown here is derived from an EMBL/GenBank/DDBJ whole genome shotgun (WGS) entry which is preliminary data.</text>
</comment>
<reference evidence="5 6" key="1">
    <citation type="submission" date="2020-03" db="EMBL/GenBank/DDBJ databases">
        <title>Draft genome of Streptomyces sp. ventii, isolated from the Axial Seamount in the Pacific Ocean, and resequencing of the two type strains Streptomyces lonarensis strain NCL 716 and Streptomyces bohaiensis strain 11A07.</title>
        <authorList>
            <person name="Loughran R.M."/>
            <person name="Pfannmuller K.M."/>
            <person name="Wasson B.J."/>
            <person name="Deadmond M.C."/>
            <person name="Paddock B.E."/>
            <person name="Koyack M.J."/>
            <person name="Gallegos D.A."/>
            <person name="Mitchell E.A."/>
            <person name="Ushijima B."/>
            <person name="Saw J.H."/>
            <person name="Mcphail K.L."/>
            <person name="Videau P."/>
        </authorList>
    </citation>
    <scope>NUCLEOTIDE SEQUENCE [LARGE SCALE GENOMIC DNA]</scope>
    <source>
        <strain evidence="5 6">NCL716</strain>
    </source>
</reference>
<dbReference type="InterPro" id="IPR000537">
    <property type="entry name" value="UbiA_prenyltransferase"/>
</dbReference>
<dbReference type="GO" id="GO:0016020">
    <property type="term" value="C:membrane"/>
    <property type="evidence" value="ECO:0007669"/>
    <property type="project" value="UniProtKB-SubCell"/>
</dbReference>
<dbReference type="EMBL" id="JAAVJD010000215">
    <property type="protein sequence ID" value="NJQ07911.1"/>
    <property type="molecule type" value="Genomic_DNA"/>
</dbReference>
<dbReference type="NCBIfam" id="NF045897">
    <property type="entry name" value="SCO3242_trans"/>
    <property type="match status" value="1"/>
</dbReference>
<protein>
    <submittedName>
        <fullName evidence="5">UbiA family prenyltransferase</fullName>
    </submittedName>
</protein>
<accession>A0A7X6D482</accession>
<feature type="non-terminal residue" evidence="5">
    <location>
        <position position="199"/>
    </location>
</feature>
<evidence type="ECO:0000256" key="3">
    <source>
        <dbReference type="ARBA" id="ARBA00022989"/>
    </source>
</evidence>
<keyword evidence="4" id="KW-0472">Membrane</keyword>
<name>A0A7X6D482_9ACTN</name>
<keyword evidence="3" id="KW-1133">Transmembrane helix</keyword>
<dbReference type="GO" id="GO:0016765">
    <property type="term" value="F:transferase activity, transferring alkyl or aryl (other than methyl) groups"/>
    <property type="evidence" value="ECO:0007669"/>
    <property type="project" value="InterPro"/>
</dbReference>
<keyword evidence="2" id="KW-0812">Transmembrane</keyword>